<keyword evidence="2" id="KW-1185">Reference proteome</keyword>
<dbReference type="EMBL" id="VOOR01000003">
    <property type="protein sequence ID" value="TXB68959.1"/>
    <property type="molecule type" value="Genomic_DNA"/>
</dbReference>
<dbReference type="AlphaFoldDB" id="A0A5C6S2V4"/>
<dbReference type="RefSeq" id="WP_147165846.1">
    <property type="nucleotide sequence ID" value="NZ_VOOR01000003.1"/>
</dbReference>
<gene>
    <name evidence="1" type="ORF">FRY97_02515</name>
</gene>
<organism evidence="1 2">
    <name type="scientific">Phaeodactylibacter luteus</name>
    <dbReference type="NCBI Taxonomy" id="1564516"/>
    <lineage>
        <taxon>Bacteria</taxon>
        <taxon>Pseudomonadati</taxon>
        <taxon>Bacteroidota</taxon>
        <taxon>Saprospiria</taxon>
        <taxon>Saprospirales</taxon>
        <taxon>Haliscomenobacteraceae</taxon>
        <taxon>Phaeodactylibacter</taxon>
    </lineage>
</organism>
<proteinExistence type="predicted"/>
<evidence type="ECO:0000313" key="2">
    <source>
        <dbReference type="Proteomes" id="UP000321580"/>
    </source>
</evidence>
<name>A0A5C6S2V4_9BACT</name>
<protein>
    <submittedName>
        <fullName evidence="1">Uncharacterized protein</fullName>
    </submittedName>
</protein>
<evidence type="ECO:0000313" key="1">
    <source>
        <dbReference type="EMBL" id="TXB68959.1"/>
    </source>
</evidence>
<dbReference type="Proteomes" id="UP000321580">
    <property type="component" value="Unassembled WGS sequence"/>
</dbReference>
<reference evidence="1 2" key="1">
    <citation type="submission" date="2019-08" db="EMBL/GenBank/DDBJ databases">
        <title>Genome of Phaeodactylibacter luteus.</title>
        <authorList>
            <person name="Bowman J.P."/>
        </authorList>
    </citation>
    <scope>NUCLEOTIDE SEQUENCE [LARGE SCALE GENOMIC DNA]</scope>
    <source>
        <strain evidence="1 2">KCTC 42180</strain>
    </source>
</reference>
<accession>A0A5C6S2V4</accession>
<comment type="caution">
    <text evidence="1">The sequence shown here is derived from an EMBL/GenBank/DDBJ whole genome shotgun (WGS) entry which is preliminary data.</text>
</comment>
<sequence>MITFFIVLFFMLAKLDAQGAVARQNGVVENRSSSSLYQPEAASLLKSGCPALLKKERAVFV</sequence>